<feature type="compositionally biased region" description="Polar residues" evidence="2">
    <location>
        <begin position="49"/>
        <end position="65"/>
    </location>
</feature>
<dbReference type="SMART" id="SM00868">
    <property type="entry name" value="zf-AD"/>
    <property type="match status" value="1"/>
</dbReference>
<dbReference type="Proteomes" id="UP001075354">
    <property type="component" value="Chromosome 6"/>
</dbReference>
<feature type="domain" description="ZAD" evidence="3">
    <location>
        <begin position="152"/>
        <end position="246"/>
    </location>
</feature>
<feature type="region of interest" description="Disordered" evidence="2">
    <location>
        <begin position="487"/>
        <end position="515"/>
    </location>
</feature>
<feature type="region of interest" description="Disordered" evidence="2">
    <location>
        <begin position="333"/>
        <end position="373"/>
    </location>
</feature>
<feature type="compositionally biased region" description="Polar residues" evidence="2">
    <location>
        <begin position="649"/>
        <end position="658"/>
    </location>
</feature>
<evidence type="ECO:0000256" key="2">
    <source>
        <dbReference type="SAM" id="MobiDB-lite"/>
    </source>
</evidence>
<name>A0AAV7XT33_9NEOP</name>
<dbReference type="SUPFAM" id="SSF57716">
    <property type="entry name" value="Glucocorticoid receptor-like (DNA-binding domain)"/>
    <property type="match status" value="1"/>
</dbReference>
<comment type="caution">
    <text evidence="4">The sequence shown here is derived from an EMBL/GenBank/DDBJ whole genome shotgun (WGS) entry which is preliminary data.</text>
</comment>
<evidence type="ECO:0000313" key="4">
    <source>
        <dbReference type="EMBL" id="KAJ1527010.1"/>
    </source>
</evidence>
<dbReference type="InterPro" id="IPR012934">
    <property type="entry name" value="Znf_AD"/>
</dbReference>
<feature type="compositionally biased region" description="Basic residues" evidence="2">
    <location>
        <begin position="350"/>
        <end position="372"/>
    </location>
</feature>
<feature type="compositionally biased region" description="Low complexity" evidence="2">
    <location>
        <begin position="718"/>
        <end position="731"/>
    </location>
</feature>
<feature type="region of interest" description="Disordered" evidence="2">
    <location>
        <begin position="629"/>
        <end position="688"/>
    </location>
</feature>
<evidence type="ECO:0000259" key="3">
    <source>
        <dbReference type="PROSITE" id="PS51915"/>
    </source>
</evidence>
<dbReference type="GO" id="GO:0008270">
    <property type="term" value="F:zinc ion binding"/>
    <property type="evidence" value="ECO:0007669"/>
    <property type="project" value="UniProtKB-UniRule"/>
</dbReference>
<proteinExistence type="predicted"/>
<feature type="binding site" evidence="1">
    <location>
        <position position="154"/>
    </location>
    <ligand>
        <name>Zn(2+)</name>
        <dbReference type="ChEBI" id="CHEBI:29105"/>
    </ligand>
</feature>
<feature type="binding site" evidence="1">
    <location>
        <position position="222"/>
    </location>
    <ligand>
        <name>Zn(2+)</name>
        <dbReference type="ChEBI" id="CHEBI:29105"/>
    </ligand>
</feature>
<feature type="compositionally biased region" description="Polar residues" evidence="2">
    <location>
        <begin position="10"/>
        <end position="30"/>
    </location>
</feature>
<feature type="compositionally biased region" description="Basic and acidic residues" evidence="2">
    <location>
        <begin position="500"/>
        <end position="513"/>
    </location>
</feature>
<protein>
    <recommendedName>
        <fullName evidence="3">ZAD domain-containing protein</fullName>
    </recommendedName>
</protein>
<dbReference type="Pfam" id="PF07776">
    <property type="entry name" value="zf-AD"/>
    <property type="match status" value="1"/>
</dbReference>
<feature type="region of interest" description="Disordered" evidence="2">
    <location>
        <begin position="560"/>
        <end position="580"/>
    </location>
</feature>
<keyword evidence="5" id="KW-1185">Reference proteome</keyword>
<keyword evidence="1" id="KW-0479">Metal-binding</keyword>
<keyword evidence="1" id="KW-0863">Zinc-finger</keyword>
<organism evidence="4 5">
    <name type="scientific">Megalurothrips usitatus</name>
    <name type="common">bean blossom thrips</name>
    <dbReference type="NCBI Taxonomy" id="439358"/>
    <lineage>
        <taxon>Eukaryota</taxon>
        <taxon>Metazoa</taxon>
        <taxon>Ecdysozoa</taxon>
        <taxon>Arthropoda</taxon>
        <taxon>Hexapoda</taxon>
        <taxon>Insecta</taxon>
        <taxon>Pterygota</taxon>
        <taxon>Neoptera</taxon>
        <taxon>Paraneoptera</taxon>
        <taxon>Thysanoptera</taxon>
        <taxon>Terebrantia</taxon>
        <taxon>Thripoidea</taxon>
        <taxon>Thripidae</taxon>
        <taxon>Megalurothrips</taxon>
    </lineage>
</organism>
<feature type="binding site" evidence="1">
    <location>
        <position position="219"/>
    </location>
    <ligand>
        <name>Zn(2+)</name>
        <dbReference type="ChEBI" id="CHEBI:29105"/>
    </ligand>
</feature>
<dbReference type="Gene3D" id="3.40.1800.20">
    <property type="match status" value="1"/>
</dbReference>
<feature type="compositionally biased region" description="Polar residues" evidence="2">
    <location>
        <begin position="569"/>
        <end position="580"/>
    </location>
</feature>
<dbReference type="PROSITE" id="PS51915">
    <property type="entry name" value="ZAD"/>
    <property type="match status" value="1"/>
</dbReference>
<evidence type="ECO:0000256" key="1">
    <source>
        <dbReference type="PROSITE-ProRule" id="PRU01263"/>
    </source>
</evidence>
<accession>A0AAV7XT33</accession>
<sequence>MESSPDKINDTTTSLSGPPQDQVFTNNSADMHSEPEISDSVVKDVDSKNLVNSPPSLSEAESAQNPAVELSSSSMDYLDDSSQGDKPPPPEESAQDSSSALIHDEISVGNTCDNQPIVSKCKAQSSEDVSMGVVDSSKAADSTGTADSRSVLLCRLCAAPCHDQDPVFLFQHPPHHPEVLPKDVAGESAAELVGDILSMIKETLPIKVSCCDRLPKQVCKMCVERLRLSHAFATNVLKAESKENQKMEGTNEEINHNSMISYDCPVCKETPLLLAKPCEPPWSSNGIHGKNCSWEKITIKDEPEDPVEPSHEELEKSYHEFFGGQHDLDTFRTEERITLKPSKPAGLGGRRPRGRPRSRPPKVTPRGRRGRRSVNTTVEKILELSEASYDNDEYGFKLRSKENNPASEALTQCLLCEQWLPGSAACLQHSLSTHMDCGAFLCPRCPRDDFPGDFELIQHYQESHCPDLELYEVFQVDRNSARLCNTSEREPQVEAEPPMEPERSEHCTVKQENRTGSASWTVEAMDYEILNSTPPNELYESQDEVSSSLSELAARSMTSHSALFEEESNSLSTQGSDSNLATEDILGGQVRDRHVLRDKMIGEASGLVDEVSFSASPCTLGVGDFGNDLGTMEEESQDNTKLLNKPSFHKSNSENTGDITVESESEEGLRNNYKPLQEDSQGSQDSLKTDDLCGFQEAINEKSEEVNLNGSTIHFDSDMASSADNSDLNAI</sequence>
<dbReference type="GO" id="GO:0005634">
    <property type="term" value="C:nucleus"/>
    <property type="evidence" value="ECO:0007669"/>
    <property type="project" value="InterPro"/>
</dbReference>
<dbReference type="AlphaFoldDB" id="A0AAV7XT33"/>
<reference evidence="4" key="1">
    <citation type="submission" date="2022-12" db="EMBL/GenBank/DDBJ databases">
        <title>Chromosome-level genome assembly of the bean flower thrips Megalurothrips usitatus.</title>
        <authorList>
            <person name="Ma L."/>
            <person name="Liu Q."/>
            <person name="Li H."/>
            <person name="Cai W."/>
        </authorList>
    </citation>
    <scope>NUCLEOTIDE SEQUENCE</scope>
    <source>
        <strain evidence="4">Cailab_2022a</strain>
    </source>
</reference>
<evidence type="ECO:0000313" key="5">
    <source>
        <dbReference type="Proteomes" id="UP001075354"/>
    </source>
</evidence>
<dbReference type="EMBL" id="JAPTSV010000006">
    <property type="protein sequence ID" value="KAJ1527010.1"/>
    <property type="molecule type" value="Genomic_DNA"/>
</dbReference>
<feature type="compositionally biased region" description="Basic and acidic residues" evidence="2">
    <location>
        <begin position="31"/>
        <end position="47"/>
    </location>
</feature>
<keyword evidence="1" id="KW-0862">Zinc</keyword>
<feature type="binding site" evidence="1">
    <location>
        <position position="157"/>
    </location>
    <ligand>
        <name>Zn(2+)</name>
        <dbReference type="ChEBI" id="CHEBI:29105"/>
    </ligand>
</feature>
<gene>
    <name evidence="4" type="ORF">ONE63_008554</name>
</gene>
<feature type="region of interest" description="Disordered" evidence="2">
    <location>
        <begin position="1"/>
        <end position="98"/>
    </location>
</feature>
<feature type="region of interest" description="Disordered" evidence="2">
    <location>
        <begin position="712"/>
        <end position="731"/>
    </location>
</feature>